<evidence type="ECO:0000313" key="2">
    <source>
        <dbReference type="Proteomes" id="UP001501243"/>
    </source>
</evidence>
<keyword evidence="2" id="KW-1185">Reference proteome</keyword>
<dbReference type="RefSeq" id="WP_208130807.1">
    <property type="nucleotide sequence ID" value="NZ_BAABGQ010000005.1"/>
</dbReference>
<proteinExistence type="predicted"/>
<protein>
    <recommendedName>
        <fullName evidence="3">XRE family transcriptional regulator</fullName>
    </recommendedName>
</protein>
<evidence type="ECO:0008006" key="3">
    <source>
        <dbReference type="Google" id="ProtNLM"/>
    </source>
</evidence>
<accession>A0ABP8Q7Z2</accession>
<gene>
    <name evidence="1" type="ORF">GCM10023172_14990</name>
</gene>
<sequence length="75" mass="8037">MQTPIIATDADCDAAIARMIELERGPNPRNNVELQTLADAVEAYEVAAGHVPPGPETPEGIQAVANFIARLRARE</sequence>
<comment type="caution">
    <text evidence="1">The sequence shown here is derived from an EMBL/GenBank/DDBJ whole genome shotgun (WGS) entry which is preliminary data.</text>
</comment>
<reference evidence="2" key="1">
    <citation type="journal article" date="2019" name="Int. J. Syst. Evol. Microbiol.">
        <title>The Global Catalogue of Microorganisms (GCM) 10K type strain sequencing project: providing services to taxonomists for standard genome sequencing and annotation.</title>
        <authorList>
            <consortium name="The Broad Institute Genomics Platform"/>
            <consortium name="The Broad Institute Genome Sequencing Center for Infectious Disease"/>
            <person name="Wu L."/>
            <person name="Ma J."/>
        </authorList>
    </citation>
    <scope>NUCLEOTIDE SEQUENCE [LARGE SCALE GENOMIC DNA]</scope>
    <source>
        <strain evidence="2">JCM 17841</strain>
    </source>
</reference>
<evidence type="ECO:0000313" key="1">
    <source>
        <dbReference type="EMBL" id="GAA4498302.1"/>
    </source>
</evidence>
<dbReference type="Proteomes" id="UP001501243">
    <property type="component" value="Unassembled WGS sequence"/>
</dbReference>
<dbReference type="EMBL" id="BAABGQ010000005">
    <property type="protein sequence ID" value="GAA4498302.1"/>
    <property type="molecule type" value="Genomic_DNA"/>
</dbReference>
<name>A0ABP8Q7Z2_9BACT</name>
<organism evidence="1 2">
    <name type="scientific">Hymenobacter ginsengisoli</name>
    <dbReference type="NCBI Taxonomy" id="1051626"/>
    <lineage>
        <taxon>Bacteria</taxon>
        <taxon>Pseudomonadati</taxon>
        <taxon>Bacteroidota</taxon>
        <taxon>Cytophagia</taxon>
        <taxon>Cytophagales</taxon>
        <taxon>Hymenobacteraceae</taxon>
        <taxon>Hymenobacter</taxon>
    </lineage>
</organism>